<comment type="caution">
    <text evidence="2">The sequence shown here is derived from an EMBL/GenBank/DDBJ whole genome shotgun (WGS) entry which is preliminary data.</text>
</comment>
<feature type="coiled-coil region" evidence="1">
    <location>
        <begin position="319"/>
        <end position="353"/>
    </location>
</feature>
<protein>
    <submittedName>
        <fullName evidence="2">(apollo) hypothetical protein</fullName>
    </submittedName>
</protein>
<sequence length="487" mass="55321">MISSKLHIKRSRLGAHVVHTPRRTCSVDKTLSSPEFEHSKLPKVHKKYEQVRREVYCISPRSDFFASESNICNRSDSKIDENFRLEKQSAQGDDKSPTASHSESMQNLPYSRCVKTLLHPRNLEIETQKIHESQKQDKTAKCCSPFAVDVEDSLTRLLHDIHNENRKSARIIRDSKARLLNLQKKTSLNEADIKELGERNELLLREMERFDRLTKSIQKLVGAQVDQVRKSREKSPEHTDTMSRGPFAESNFEMKINTPRNFGGGRNFCTSGIPGGTIPRSKSEIDLTRKLTESYDMQEKLVADNADLEVKRYILYKELMNKDQNLETCRGQIKRLQGELKLLNIENSNLLEKLNKNNPEGDATAMTQCTPCHQEIIPQNQCGDIADIKSAQELVDKLEEYKTSTLEFEKQIGDLEYEVRFLRTEMDSITGEKNSACRGGGVAGPNTCFQQPPGGPPVPPMTKAVSITTYTEDRIESRSDNEFGTAV</sequence>
<keyword evidence="1" id="KW-0175">Coiled coil</keyword>
<proteinExistence type="predicted"/>
<evidence type="ECO:0000256" key="1">
    <source>
        <dbReference type="SAM" id="Coils"/>
    </source>
</evidence>
<dbReference type="EMBL" id="CAJQZP010000774">
    <property type="protein sequence ID" value="CAG4984727.1"/>
    <property type="molecule type" value="Genomic_DNA"/>
</dbReference>
<dbReference type="OrthoDB" id="413404at2759"/>
<accession>A0A8S3WZH2</accession>
<gene>
    <name evidence="2" type="ORF">PAPOLLO_LOCUS10923</name>
</gene>
<evidence type="ECO:0000313" key="2">
    <source>
        <dbReference type="EMBL" id="CAG4984727.1"/>
    </source>
</evidence>
<name>A0A8S3WZH2_PARAO</name>
<dbReference type="AlphaFoldDB" id="A0A8S3WZH2"/>
<evidence type="ECO:0000313" key="3">
    <source>
        <dbReference type="Proteomes" id="UP000691718"/>
    </source>
</evidence>
<organism evidence="2 3">
    <name type="scientific">Parnassius apollo</name>
    <name type="common">Apollo butterfly</name>
    <name type="synonym">Papilio apollo</name>
    <dbReference type="NCBI Taxonomy" id="110799"/>
    <lineage>
        <taxon>Eukaryota</taxon>
        <taxon>Metazoa</taxon>
        <taxon>Ecdysozoa</taxon>
        <taxon>Arthropoda</taxon>
        <taxon>Hexapoda</taxon>
        <taxon>Insecta</taxon>
        <taxon>Pterygota</taxon>
        <taxon>Neoptera</taxon>
        <taxon>Endopterygota</taxon>
        <taxon>Lepidoptera</taxon>
        <taxon>Glossata</taxon>
        <taxon>Ditrysia</taxon>
        <taxon>Papilionoidea</taxon>
        <taxon>Papilionidae</taxon>
        <taxon>Parnassiinae</taxon>
        <taxon>Parnassini</taxon>
        <taxon>Parnassius</taxon>
        <taxon>Parnassius</taxon>
    </lineage>
</organism>
<keyword evidence="3" id="KW-1185">Reference proteome</keyword>
<dbReference type="Proteomes" id="UP000691718">
    <property type="component" value="Unassembled WGS sequence"/>
</dbReference>
<reference evidence="2" key="1">
    <citation type="submission" date="2021-04" db="EMBL/GenBank/DDBJ databases">
        <authorList>
            <person name="Tunstrom K."/>
        </authorList>
    </citation>
    <scope>NUCLEOTIDE SEQUENCE</scope>
</reference>